<dbReference type="Proteomes" id="UP000198639">
    <property type="component" value="Unassembled WGS sequence"/>
</dbReference>
<evidence type="ECO:0000313" key="3">
    <source>
        <dbReference type="EMBL" id="SFC52705.1"/>
    </source>
</evidence>
<dbReference type="Gene3D" id="3.40.50.2000">
    <property type="entry name" value="Glycogen Phosphorylase B"/>
    <property type="match status" value="2"/>
</dbReference>
<dbReference type="InterPro" id="IPR028098">
    <property type="entry name" value="Glyco_trans_4-like_N"/>
</dbReference>
<dbReference type="Pfam" id="PF00534">
    <property type="entry name" value="Glycos_transf_1"/>
    <property type="match status" value="1"/>
</dbReference>
<dbReference type="GO" id="GO:0016757">
    <property type="term" value="F:glycosyltransferase activity"/>
    <property type="evidence" value="ECO:0007669"/>
    <property type="project" value="UniProtKB-KW"/>
</dbReference>
<dbReference type="PANTHER" id="PTHR45947">
    <property type="entry name" value="SULFOQUINOVOSYL TRANSFERASE SQD2"/>
    <property type="match status" value="1"/>
</dbReference>
<feature type="domain" description="Glycosyltransferase subfamily 4-like N-terminal" evidence="2">
    <location>
        <begin position="15"/>
        <end position="167"/>
    </location>
</feature>
<organism evidence="3 4">
    <name type="scientific">Massilia yuzhufengensis</name>
    <dbReference type="NCBI Taxonomy" id="1164594"/>
    <lineage>
        <taxon>Bacteria</taxon>
        <taxon>Pseudomonadati</taxon>
        <taxon>Pseudomonadota</taxon>
        <taxon>Betaproteobacteria</taxon>
        <taxon>Burkholderiales</taxon>
        <taxon>Oxalobacteraceae</taxon>
        <taxon>Telluria group</taxon>
        <taxon>Massilia</taxon>
    </lineage>
</organism>
<evidence type="ECO:0000259" key="2">
    <source>
        <dbReference type="Pfam" id="PF13439"/>
    </source>
</evidence>
<dbReference type="RefSeq" id="WP_091873674.1">
    <property type="nucleotide sequence ID" value="NZ_FOLD01000007.1"/>
</dbReference>
<dbReference type="InterPro" id="IPR050194">
    <property type="entry name" value="Glycosyltransferase_grp1"/>
</dbReference>
<keyword evidence="4" id="KW-1185">Reference proteome</keyword>
<dbReference type="InterPro" id="IPR001296">
    <property type="entry name" value="Glyco_trans_1"/>
</dbReference>
<reference evidence="4" key="1">
    <citation type="submission" date="2016-10" db="EMBL/GenBank/DDBJ databases">
        <authorList>
            <person name="Varghese N."/>
            <person name="Submissions S."/>
        </authorList>
    </citation>
    <scope>NUCLEOTIDE SEQUENCE [LARGE SCALE GENOMIC DNA]</scope>
    <source>
        <strain evidence="4">CGMCC 1.12041</strain>
    </source>
</reference>
<feature type="domain" description="Glycosyl transferase family 1" evidence="1">
    <location>
        <begin position="187"/>
        <end position="338"/>
    </location>
</feature>
<protein>
    <submittedName>
        <fullName evidence="3">Alpha-1,6-mannosyltransferase</fullName>
    </submittedName>
</protein>
<accession>A0A1I1JWF3</accession>
<dbReference type="SUPFAM" id="SSF53756">
    <property type="entry name" value="UDP-Glycosyltransferase/glycogen phosphorylase"/>
    <property type="match status" value="1"/>
</dbReference>
<proteinExistence type="predicted"/>
<sequence length="379" mass="40904">MHLVDITMFYAAEGGGVSTYLNAKSCWLARYGWARHSVVSPNVRGGDEGVAQLVPLPAFALPGMHGYRMPVSVAAAARRLRALQPDLVEAGDAGHCAWAALRLRQRLGVPAIAFYHSDLPRLVQNRFGPVISQGSCTYLAHLYRQFDMVLAPSRLMVHQLADMGVTHALHQPLGIDSEAFHPGRRRATLRAELGLPDHTRLLVYAGRFTADKKLPLLVEAVRRLGAPYHLLLVGGGGALPHHPQLSFLPFQRDQRALAGIVASCDVLVHPGDCETFGLIVLEAMACGVPVVGTAAGGVAELVDDQVGILARPNDAASLAGAIEAIYGRDLARLGTNARRKAQEQYDWSQVFPLLMHRYGSLLAARPGRRRAAEHACAAD</sequence>
<dbReference type="STRING" id="1164594.SAMN05216204_10750"/>
<dbReference type="AlphaFoldDB" id="A0A1I1JWF3"/>
<keyword evidence="3" id="KW-0328">Glycosyltransferase</keyword>
<evidence type="ECO:0000313" key="4">
    <source>
        <dbReference type="Proteomes" id="UP000198639"/>
    </source>
</evidence>
<dbReference type="EMBL" id="FOLD01000007">
    <property type="protein sequence ID" value="SFC52705.1"/>
    <property type="molecule type" value="Genomic_DNA"/>
</dbReference>
<dbReference type="OrthoDB" id="8779556at2"/>
<evidence type="ECO:0000259" key="1">
    <source>
        <dbReference type="Pfam" id="PF00534"/>
    </source>
</evidence>
<dbReference type="Pfam" id="PF13439">
    <property type="entry name" value="Glyco_transf_4"/>
    <property type="match status" value="1"/>
</dbReference>
<gene>
    <name evidence="3" type="ORF">SAMN05216204_10750</name>
</gene>
<dbReference type="PANTHER" id="PTHR45947:SF3">
    <property type="entry name" value="SULFOQUINOVOSYL TRANSFERASE SQD2"/>
    <property type="match status" value="1"/>
</dbReference>
<keyword evidence="3" id="KW-0808">Transferase</keyword>
<name>A0A1I1JWF3_9BURK</name>